<dbReference type="Proteomes" id="UP000263377">
    <property type="component" value="Unassembled WGS sequence"/>
</dbReference>
<name>A0A372ZQT5_9ACTN</name>
<dbReference type="Pfam" id="PF19054">
    <property type="entry name" value="DUF5753"/>
    <property type="match status" value="1"/>
</dbReference>
<organism evidence="2 3">
    <name type="scientific">Kitasatospora xanthocidica</name>
    <dbReference type="NCBI Taxonomy" id="83382"/>
    <lineage>
        <taxon>Bacteria</taxon>
        <taxon>Bacillati</taxon>
        <taxon>Actinomycetota</taxon>
        <taxon>Actinomycetes</taxon>
        <taxon>Kitasatosporales</taxon>
        <taxon>Streptomycetaceae</taxon>
        <taxon>Kitasatospora</taxon>
    </lineage>
</organism>
<dbReference type="Pfam" id="PF13560">
    <property type="entry name" value="HTH_31"/>
    <property type="match status" value="1"/>
</dbReference>
<accession>A0A372ZQT5</accession>
<comment type="caution">
    <text evidence="2">The sequence shown here is derived from an EMBL/GenBank/DDBJ whole genome shotgun (WGS) entry which is preliminary data.</text>
</comment>
<feature type="domain" description="HTH cro/C1-type" evidence="1">
    <location>
        <begin position="4"/>
        <end position="59"/>
    </location>
</feature>
<dbReference type="Gene3D" id="1.10.260.40">
    <property type="entry name" value="lambda repressor-like DNA-binding domains"/>
    <property type="match status" value="1"/>
</dbReference>
<dbReference type="InterPro" id="IPR010982">
    <property type="entry name" value="Lambda_DNA-bd_dom_sf"/>
</dbReference>
<dbReference type="AlphaFoldDB" id="A0A372ZQT5"/>
<dbReference type="SUPFAM" id="SSF47413">
    <property type="entry name" value="lambda repressor-like DNA-binding domains"/>
    <property type="match status" value="1"/>
</dbReference>
<protein>
    <submittedName>
        <fullName evidence="2">XRE family transcriptional regulator</fullName>
    </submittedName>
</protein>
<evidence type="ECO:0000259" key="1">
    <source>
        <dbReference type="SMART" id="SM00530"/>
    </source>
</evidence>
<proteinExistence type="predicted"/>
<dbReference type="SMART" id="SM00530">
    <property type="entry name" value="HTH_XRE"/>
    <property type="match status" value="1"/>
</dbReference>
<evidence type="ECO:0000313" key="3">
    <source>
        <dbReference type="Proteomes" id="UP000263377"/>
    </source>
</evidence>
<sequence>MAKRLKALQQDAGLTGHDLALRTGFSESKVSRIAGAKTPPSADDIQRWCAACGAEDQAADLVAASRAADEMYVEWKRLHRTGMKHAQDAILPLFRNSRQIRMYCSNVMPGIVQRREYARALMETITAFQNTPNDVEAAVESRLQRGRYLHQGSCTYAFVLEETVLYYPLGDDEAMADQLRHLLEVMALPRVSIGVIPFRAPRVMWPLEAFYMFDDRQVDAELLTAVVKITTPTEIAAYSKAFKALSSMAVHGREARTLIEQAIHALG</sequence>
<dbReference type="GO" id="GO:0003677">
    <property type="term" value="F:DNA binding"/>
    <property type="evidence" value="ECO:0007669"/>
    <property type="project" value="InterPro"/>
</dbReference>
<gene>
    <name evidence="2" type="ORF">DR950_09150</name>
</gene>
<reference evidence="2 3" key="1">
    <citation type="submission" date="2018-08" db="EMBL/GenBank/DDBJ databases">
        <title>Diversity &amp; Physiological Properties of Lignin-Decomposing Actinobacteria from Soil.</title>
        <authorList>
            <person name="Roh S.G."/>
            <person name="Kim S.B."/>
        </authorList>
    </citation>
    <scope>NUCLEOTIDE SEQUENCE [LARGE SCALE GENOMIC DNA]</scope>
    <source>
        <strain evidence="2 3">MMS17-GH009</strain>
    </source>
</reference>
<dbReference type="InterPro" id="IPR043917">
    <property type="entry name" value="DUF5753"/>
</dbReference>
<keyword evidence="3" id="KW-1185">Reference proteome</keyword>
<dbReference type="EMBL" id="QVIG01000001">
    <property type="protein sequence ID" value="RGD57934.1"/>
    <property type="molecule type" value="Genomic_DNA"/>
</dbReference>
<dbReference type="InterPro" id="IPR001387">
    <property type="entry name" value="Cro/C1-type_HTH"/>
</dbReference>
<evidence type="ECO:0000313" key="2">
    <source>
        <dbReference type="EMBL" id="RGD57934.1"/>
    </source>
</evidence>
<dbReference type="CDD" id="cd00093">
    <property type="entry name" value="HTH_XRE"/>
    <property type="match status" value="1"/>
</dbReference>